<dbReference type="Proteomes" id="UP000567293">
    <property type="component" value="Unassembled WGS sequence"/>
</dbReference>
<accession>A0A7V8T0J2</accession>
<evidence type="ECO:0000313" key="4">
    <source>
        <dbReference type="Proteomes" id="UP000567293"/>
    </source>
</evidence>
<dbReference type="SUPFAM" id="SSF51735">
    <property type="entry name" value="NAD(P)-binding Rossmann-fold domains"/>
    <property type="match status" value="1"/>
</dbReference>
<dbReference type="Gene3D" id="3.40.50.720">
    <property type="entry name" value="NAD(P)-binding Rossmann-like Domain"/>
    <property type="match status" value="1"/>
</dbReference>
<reference evidence="3" key="1">
    <citation type="submission" date="2020-06" db="EMBL/GenBank/DDBJ databases">
        <title>Legume-microbial interactions unlock mineral nutrients during tropical forest succession.</title>
        <authorList>
            <person name="Epihov D.Z."/>
        </authorList>
    </citation>
    <scope>NUCLEOTIDE SEQUENCE [LARGE SCALE GENOMIC DNA]</scope>
    <source>
        <strain evidence="3">Pan2503</strain>
    </source>
</reference>
<feature type="domain" description="DUF5938" evidence="2">
    <location>
        <begin position="141"/>
        <end position="363"/>
    </location>
</feature>
<comment type="caution">
    <text evidence="3">The sequence shown here is derived from an EMBL/GenBank/DDBJ whole genome shotgun (WGS) entry which is preliminary data.</text>
</comment>
<evidence type="ECO:0000313" key="3">
    <source>
        <dbReference type="EMBL" id="MBA0089041.1"/>
    </source>
</evidence>
<dbReference type="InterPro" id="IPR036291">
    <property type="entry name" value="NAD(P)-bd_dom_sf"/>
</dbReference>
<gene>
    <name evidence="3" type="ORF">HRJ53_28965</name>
</gene>
<dbReference type="Pfam" id="PF19362">
    <property type="entry name" value="DUF5938"/>
    <property type="match status" value="1"/>
</dbReference>
<dbReference type="PANTHER" id="PTHR43781">
    <property type="entry name" value="SACCHAROPINE DEHYDROGENASE"/>
    <property type="match status" value="1"/>
</dbReference>
<dbReference type="AlphaFoldDB" id="A0A7V8T0J2"/>
<dbReference type="PANTHER" id="PTHR43781:SF1">
    <property type="entry name" value="SACCHAROPINE DEHYDROGENASE"/>
    <property type="match status" value="1"/>
</dbReference>
<protein>
    <submittedName>
        <fullName evidence="3">Saccharopine dehydrogenase NADP-binding domain-containing protein</fullName>
    </submittedName>
</protein>
<dbReference type="EMBL" id="JACDQQ010002805">
    <property type="protein sequence ID" value="MBA0089041.1"/>
    <property type="molecule type" value="Genomic_DNA"/>
</dbReference>
<evidence type="ECO:0000259" key="2">
    <source>
        <dbReference type="Pfam" id="PF19362"/>
    </source>
</evidence>
<proteinExistence type="predicted"/>
<sequence length="369" mass="40555">MCKRPVVVCGASGFSGRLIAEFLREYNVPFIAAGRNQKKVQEVLSRVPGIETADYEVAEVQGTVEELTKLFSGSKVVCNTVGPLIYYGLPVIEASLRAGCHYLDISGEQTWVRQVAENWGAKFAEKGLVAAPATAYMSSASDIAVRLCLEVGGIDTLEILSMFKGIPTFGSTQTIFAGISTEAYYLEQNQYKPWPRAKAYEVVAPSCIQTQLALPWGGFPHPVWFKNDPLVANVRTLGGLLDRQIMETVAATEKHFEEKIQPLPKQEQERRLSEMASSVQPGTPPRENTKLHRTIDVVLGRGSTKFTQCTMFGTCAYRQTGLVQAFAAHHLAYAPPRKVGFASPCEAFGHRELLQALENHGLSRAHFSS</sequence>
<keyword evidence="4" id="KW-1185">Reference proteome</keyword>
<dbReference type="InterPro" id="IPR045982">
    <property type="entry name" value="DUF5938"/>
</dbReference>
<dbReference type="InterPro" id="IPR005097">
    <property type="entry name" value="Sacchrp_dh_NADP-bd"/>
</dbReference>
<evidence type="ECO:0000259" key="1">
    <source>
        <dbReference type="Pfam" id="PF03435"/>
    </source>
</evidence>
<feature type="domain" description="Saccharopine dehydrogenase NADP binding" evidence="1">
    <location>
        <begin position="6"/>
        <end position="127"/>
    </location>
</feature>
<dbReference type="Pfam" id="PF03435">
    <property type="entry name" value="Sacchrp_dh_NADP"/>
    <property type="match status" value="1"/>
</dbReference>
<organism evidence="3 4">
    <name type="scientific">Candidatus Acidiferrum panamense</name>
    <dbReference type="NCBI Taxonomy" id="2741543"/>
    <lineage>
        <taxon>Bacteria</taxon>
        <taxon>Pseudomonadati</taxon>
        <taxon>Acidobacteriota</taxon>
        <taxon>Terriglobia</taxon>
        <taxon>Candidatus Acidiferrales</taxon>
        <taxon>Candidatus Acidiferrum</taxon>
    </lineage>
</organism>
<name>A0A7V8T0J2_9BACT</name>